<reference evidence="1" key="1">
    <citation type="submission" date="2020-05" db="EMBL/GenBank/DDBJ databases">
        <authorList>
            <person name="Chiriac C."/>
            <person name="Salcher M."/>
            <person name="Ghai R."/>
            <person name="Kavagutti S V."/>
        </authorList>
    </citation>
    <scope>NUCLEOTIDE SEQUENCE</scope>
</reference>
<proteinExistence type="predicted"/>
<dbReference type="PANTHER" id="PTHR20883:SF48">
    <property type="entry name" value="ECTOINE DIOXYGENASE"/>
    <property type="match status" value="1"/>
</dbReference>
<dbReference type="Pfam" id="PF05721">
    <property type="entry name" value="PhyH"/>
    <property type="match status" value="1"/>
</dbReference>
<name>A0A6J6KCI2_9ZZZZ</name>
<organism evidence="1">
    <name type="scientific">freshwater metagenome</name>
    <dbReference type="NCBI Taxonomy" id="449393"/>
    <lineage>
        <taxon>unclassified sequences</taxon>
        <taxon>metagenomes</taxon>
        <taxon>ecological metagenomes</taxon>
    </lineage>
</organism>
<accession>A0A6J6KCI2</accession>
<dbReference type="AlphaFoldDB" id="A0A6J6KCI2"/>
<protein>
    <submittedName>
        <fullName evidence="1">Unannotated protein</fullName>
    </submittedName>
</protein>
<dbReference type="SUPFAM" id="SSF51197">
    <property type="entry name" value="Clavaminate synthase-like"/>
    <property type="match status" value="1"/>
</dbReference>
<dbReference type="GO" id="GO:0046872">
    <property type="term" value="F:metal ion binding"/>
    <property type="evidence" value="ECO:0007669"/>
    <property type="project" value="UniProtKB-ARBA"/>
</dbReference>
<dbReference type="GO" id="GO:0016491">
    <property type="term" value="F:oxidoreductase activity"/>
    <property type="evidence" value="ECO:0007669"/>
    <property type="project" value="UniProtKB-ARBA"/>
</dbReference>
<dbReference type="InterPro" id="IPR008775">
    <property type="entry name" value="Phytyl_CoA_dOase-like"/>
</dbReference>
<evidence type="ECO:0000313" key="1">
    <source>
        <dbReference type="EMBL" id="CAB4646728.1"/>
    </source>
</evidence>
<dbReference type="Gene3D" id="2.60.120.620">
    <property type="entry name" value="q2cbj1_9rhob like domain"/>
    <property type="match status" value="1"/>
</dbReference>
<dbReference type="PANTHER" id="PTHR20883">
    <property type="entry name" value="PHYTANOYL-COA DIOXYGENASE DOMAIN CONTAINING 1"/>
    <property type="match status" value="1"/>
</dbReference>
<gene>
    <name evidence="1" type="ORF">UFOPK2195_00247</name>
</gene>
<sequence>MKTDARALDSALEQFRAEGYTIIRNFIPADEVATLRAETKKLYETAIAHHATYKHGNLTYEILPEAHFGARYVIQAYWFAWASEYFDKFRSHPANLELLEPLIGRNIKQVTQQIHWKPPGASLTGYRFHQDLRFRESKEAFEDVVRDSVTIGVAIDPATKDNGCLRIVPRSHTNGYLGLSDNGEGSIMKGLTHNDELLAVGLNPDDILDVELEPGDAVVWGLLTVHGSLPNSSANDRAFALSSYVRGETSQRGEWAFKDGVGTRLGATPQLCKNERLFDNLEPHYDETKWFL</sequence>
<dbReference type="EMBL" id="CAEZWH010000026">
    <property type="protein sequence ID" value="CAB4646728.1"/>
    <property type="molecule type" value="Genomic_DNA"/>
</dbReference>